<feature type="transmembrane region" description="Helical" evidence="12">
    <location>
        <begin position="244"/>
        <end position="266"/>
    </location>
</feature>
<keyword evidence="6 13" id="KW-0732">Signal</keyword>
<keyword evidence="10" id="KW-0407">Ion channel</keyword>
<dbReference type="Pfam" id="PF02931">
    <property type="entry name" value="Neur_chan_LBD"/>
    <property type="match status" value="1"/>
</dbReference>
<evidence type="ECO:0000256" key="8">
    <source>
        <dbReference type="ARBA" id="ARBA00023065"/>
    </source>
</evidence>
<evidence type="ECO:0000256" key="7">
    <source>
        <dbReference type="ARBA" id="ARBA00022989"/>
    </source>
</evidence>
<evidence type="ECO:0000256" key="5">
    <source>
        <dbReference type="ARBA" id="ARBA00022692"/>
    </source>
</evidence>
<evidence type="ECO:0000259" key="14">
    <source>
        <dbReference type="Pfam" id="PF02931"/>
    </source>
</evidence>
<keyword evidence="7 12" id="KW-1133">Transmembrane helix</keyword>
<evidence type="ECO:0000256" key="1">
    <source>
        <dbReference type="ARBA" id="ARBA00004141"/>
    </source>
</evidence>
<evidence type="ECO:0000256" key="6">
    <source>
        <dbReference type="ARBA" id="ARBA00022729"/>
    </source>
</evidence>
<evidence type="ECO:0000256" key="10">
    <source>
        <dbReference type="ARBA" id="ARBA00023303"/>
    </source>
</evidence>
<gene>
    <name evidence="17" type="primary">LOC106466079</name>
</gene>
<dbReference type="GeneID" id="106466079"/>
<dbReference type="InterPro" id="IPR006202">
    <property type="entry name" value="Neur_chan_lig-bd"/>
</dbReference>
<feature type="chain" id="PRO_5045311556" evidence="13">
    <location>
        <begin position="26"/>
        <end position="453"/>
    </location>
</feature>
<evidence type="ECO:0000256" key="2">
    <source>
        <dbReference type="ARBA" id="ARBA00004236"/>
    </source>
</evidence>
<dbReference type="PRINTS" id="PR00253">
    <property type="entry name" value="GABAARECEPTR"/>
</dbReference>
<feature type="region of interest" description="Disordered" evidence="11">
    <location>
        <begin position="339"/>
        <end position="389"/>
    </location>
</feature>
<evidence type="ECO:0000259" key="15">
    <source>
        <dbReference type="Pfam" id="PF02932"/>
    </source>
</evidence>
<dbReference type="InterPro" id="IPR006028">
    <property type="entry name" value="GABAA/Glycine_rcpt"/>
</dbReference>
<feature type="transmembrane region" description="Helical" evidence="12">
    <location>
        <begin position="422"/>
        <end position="442"/>
    </location>
</feature>
<dbReference type="CDD" id="cd18987">
    <property type="entry name" value="LGIC_ECD_anion"/>
    <property type="match status" value="1"/>
</dbReference>
<evidence type="ECO:0000313" key="17">
    <source>
        <dbReference type="RefSeq" id="XP_022249742.1"/>
    </source>
</evidence>
<proteinExistence type="predicted"/>
<keyword evidence="3" id="KW-0813">Transport</keyword>
<accession>A0ABM1T1I6</accession>
<feature type="domain" description="Neurotransmitter-gated ion-channel ligand-binding" evidence="14">
    <location>
        <begin position="37"/>
        <end position="220"/>
    </location>
</feature>
<feature type="transmembrane region" description="Helical" evidence="12">
    <location>
        <begin position="307"/>
        <end position="330"/>
    </location>
</feature>
<comment type="subcellular location">
    <subcellularLocation>
        <location evidence="2">Cell membrane</location>
    </subcellularLocation>
    <subcellularLocation>
        <location evidence="1">Membrane</location>
        <topology evidence="1">Multi-pass membrane protein</topology>
    </subcellularLocation>
</comment>
<sequence>MRKLHWRSNAFSSLCLLLSGSFCSATYESFSKGDTDKQILDYLVDPRRYDYRVRPNEQTLINVSVVLLSLSSPDESSLEYEVEFLLHQVWYDPRLTYNDRGHYRYLNGMKHLHRIWTPDTYFITHGDFKEPLMPIHLALQVSPDGKVFHTQRREVTLNCEGNLGIFPFDNPKCPFSLESISHENSEVQFEWSTLTPGLQDATSLRKHNAYLVKNETGLCDERHTWRGNYSCLTVLLVFTRDKSYYYTAVYVPGTLLVTSSFLSFWLDINAVPARVMIGVTAMLNFCTTTNSFRSTLPVVSDLTAMNLWDGICMFFIYASLLEFIAVNYLYRNKESPLYNTTQDSLGKCPSQDRYRRRGKSDKIEPQARSSEMEMISPSSTDGVSEQDKEISSTKSRFTCLRISKSLNSYPVLAVKIDKVSKLLFPVLFFIFAFGYFINYAVVQTAEEENWELT</sequence>
<dbReference type="InterPro" id="IPR006029">
    <property type="entry name" value="Neurotrans-gated_channel_TM"/>
</dbReference>
<keyword evidence="4" id="KW-1003">Cell membrane</keyword>
<dbReference type="InterPro" id="IPR036734">
    <property type="entry name" value="Neur_chan_lig-bd_sf"/>
</dbReference>
<dbReference type="Pfam" id="PF02932">
    <property type="entry name" value="Neur_chan_memb"/>
    <property type="match status" value="1"/>
</dbReference>
<evidence type="ECO:0000256" key="11">
    <source>
        <dbReference type="SAM" id="MobiDB-lite"/>
    </source>
</evidence>
<keyword evidence="16" id="KW-1185">Reference proteome</keyword>
<dbReference type="Proteomes" id="UP000694941">
    <property type="component" value="Unplaced"/>
</dbReference>
<dbReference type="InterPro" id="IPR036719">
    <property type="entry name" value="Neuro-gated_channel_TM_sf"/>
</dbReference>
<keyword evidence="5 12" id="KW-0812">Transmembrane</keyword>
<name>A0ABM1T1I6_LIMPO</name>
<evidence type="ECO:0000256" key="3">
    <source>
        <dbReference type="ARBA" id="ARBA00022448"/>
    </source>
</evidence>
<keyword evidence="9 12" id="KW-0472">Membrane</keyword>
<reference evidence="17" key="1">
    <citation type="submission" date="2025-08" db="UniProtKB">
        <authorList>
            <consortium name="RefSeq"/>
        </authorList>
    </citation>
    <scope>IDENTIFICATION</scope>
    <source>
        <tissue evidence="17">Muscle</tissue>
    </source>
</reference>
<dbReference type="PANTHER" id="PTHR18945">
    <property type="entry name" value="NEUROTRANSMITTER GATED ION CHANNEL"/>
    <property type="match status" value="1"/>
</dbReference>
<dbReference type="SUPFAM" id="SSF90112">
    <property type="entry name" value="Neurotransmitter-gated ion-channel transmembrane pore"/>
    <property type="match status" value="1"/>
</dbReference>
<organism evidence="16 17">
    <name type="scientific">Limulus polyphemus</name>
    <name type="common">Atlantic horseshoe crab</name>
    <dbReference type="NCBI Taxonomy" id="6850"/>
    <lineage>
        <taxon>Eukaryota</taxon>
        <taxon>Metazoa</taxon>
        <taxon>Ecdysozoa</taxon>
        <taxon>Arthropoda</taxon>
        <taxon>Chelicerata</taxon>
        <taxon>Merostomata</taxon>
        <taxon>Xiphosura</taxon>
        <taxon>Limulidae</taxon>
        <taxon>Limulus</taxon>
    </lineage>
</organism>
<evidence type="ECO:0000256" key="13">
    <source>
        <dbReference type="SAM" id="SignalP"/>
    </source>
</evidence>
<feature type="signal peptide" evidence="13">
    <location>
        <begin position="1"/>
        <end position="25"/>
    </location>
</feature>
<keyword evidence="8" id="KW-0406">Ion transport</keyword>
<evidence type="ECO:0000256" key="4">
    <source>
        <dbReference type="ARBA" id="ARBA00022475"/>
    </source>
</evidence>
<feature type="domain" description="Neurotransmitter-gated ion-channel transmembrane" evidence="15">
    <location>
        <begin position="249"/>
        <end position="385"/>
    </location>
</feature>
<dbReference type="CDD" id="cd19049">
    <property type="entry name" value="LGIC_TM_anion"/>
    <property type="match status" value="1"/>
</dbReference>
<dbReference type="RefSeq" id="XP_022249742.1">
    <property type="nucleotide sequence ID" value="XM_022394034.1"/>
</dbReference>
<evidence type="ECO:0000256" key="9">
    <source>
        <dbReference type="ARBA" id="ARBA00023136"/>
    </source>
</evidence>
<protein>
    <submittedName>
        <fullName evidence="17">Glutamate-gated chloride channel-like</fullName>
    </submittedName>
</protein>
<dbReference type="InterPro" id="IPR038050">
    <property type="entry name" value="Neuro_actylchol_rec"/>
</dbReference>
<evidence type="ECO:0000256" key="12">
    <source>
        <dbReference type="SAM" id="Phobius"/>
    </source>
</evidence>
<dbReference type="Gene3D" id="2.70.170.10">
    <property type="entry name" value="Neurotransmitter-gated ion-channel ligand-binding domain"/>
    <property type="match status" value="1"/>
</dbReference>
<evidence type="ECO:0000313" key="16">
    <source>
        <dbReference type="Proteomes" id="UP000694941"/>
    </source>
</evidence>
<dbReference type="InterPro" id="IPR006201">
    <property type="entry name" value="Neur_channel"/>
</dbReference>
<dbReference type="Gene3D" id="1.20.58.390">
    <property type="entry name" value="Neurotransmitter-gated ion-channel transmembrane domain"/>
    <property type="match status" value="1"/>
</dbReference>
<dbReference type="SUPFAM" id="SSF63712">
    <property type="entry name" value="Nicotinic receptor ligand binding domain-like"/>
    <property type="match status" value="1"/>
</dbReference>